<accession>A0A1M5TMW2</accession>
<protein>
    <submittedName>
        <fullName evidence="1">Uncharacterized protein</fullName>
    </submittedName>
</protein>
<reference evidence="1 2" key="1">
    <citation type="submission" date="2016-11" db="EMBL/GenBank/DDBJ databases">
        <authorList>
            <person name="Jaros S."/>
            <person name="Januszkiewicz K."/>
            <person name="Wedrychowicz H."/>
        </authorList>
    </citation>
    <scope>NUCLEOTIDE SEQUENCE [LARGE SCALE GENOMIC DNA]</scope>
    <source>
        <strain evidence="1 2">DSM 3089</strain>
    </source>
</reference>
<sequence length="101" mass="11779">MISFKTVWDDVQNIVNNNEELDIDIIEKYDGGFVIKHHDDTTFINKQDFVGVWCRIQCDDEVCVGLHELGSKDEVKEHYVCKILKHLPYIEESLGILRISQ</sequence>
<name>A0A1M5TMW2_9CLOT</name>
<dbReference type="OrthoDB" id="1924315at2"/>
<evidence type="ECO:0000313" key="2">
    <source>
        <dbReference type="Proteomes" id="UP000184526"/>
    </source>
</evidence>
<gene>
    <name evidence="1" type="ORF">SAMN02745196_00649</name>
</gene>
<dbReference type="RefSeq" id="WP_072829992.1">
    <property type="nucleotide sequence ID" value="NZ_FQXP01000003.1"/>
</dbReference>
<organism evidence="1 2">
    <name type="scientific">Clostridium collagenovorans DSM 3089</name>
    <dbReference type="NCBI Taxonomy" id="1121306"/>
    <lineage>
        <taxon>Bacteria</taxon>
        <taxon>Bacillati</taxon>
        <taxon>Bacillota</taxon>
        <taxon>Clostridia</taxon>
        <taxon>Eubacteriales</taxon>
        <taxon>Clostridiaceae</taxon>
        <taxon>Clostridium</taxon>
    </lineage>
</organism>
<dbReference type="STRING" id="1121306.SAMN02745196_00649"/>
<proteinExistence type="predicted"/>
<evidence type="ECO:0000313" key="1">
    <source>
        <dbReference type="EMBL" id="SHH52122.1"/>
    </source>
</evidence>
<dbReference type="AlphaFoldDB" id="A0A1M5TMW2"/>
<dbReference type="EMBL" id="FQXP01000003">
    <property type="protein sequence ID" value="SHH52122.1"/>
    <property type="molecule type" value="Genomic_DNA"/>
</dbReference>
<dbReference type="Proteomes" id="UP000184526">
    <property type="component" value="Unassembled WGS sequence"/>
</dbReference>
<keyword evidence="2" id="KW-1185">Reference proteome</keyword>